<keyword evidence="2 4" id="KW-0732">Signal</keyword>
<protein>
    <submittedName>
        <fullName evidence="5">(diamondback moth) hypothetical protein</fullName>
    </submittedName>
</protein>
<dbReference type="PROSITE" id="PS00233">
    <property type="entry name" value="CHIT_BIND_RR_1"/>
    <property type="match status" value="1"/>
</dbReference>
<gene>
    <name evidence="5" type="ORF">PLXY2_LOCUS5409</name>
</gene>
<dbReference type="AlphaFoldDB" id="A0A8S4EFP9"/>
<reference evidence="5" key="1">
    <citation type="submission" date="2020-11" db="EMBL/GenBank/DDBJ databases">
        <authorList>
            <person name="Whiteford S."/>
        </authorList>
    </citation>
    <scope>NUCLEOTIDE SEQUENCE</scope>
</reference>
<organism evidence="5 6">
    <name type="scientific">Plutella xylostella</name>
    <name type="common">Diamondback moth</name>
    <name type="synonym">Plutella maculipennis</name>
    <dbReference type="NCBI Taxonomy" id="51655"/>
    <lineage>
        <taxon>Eukaryota</taxon>
        <taxon>Metazoa</taxon>
        <taxon>Ecdysozoa</taxon>
        <taxon>Arthropoda</taxon>
        <taxon>Hexapoda</taxon>
        <taxon>Insecta</taxon>
        <taxon>Pterygota</taxon>
        <taxon>Neoptera</taxon>
        <taxon>Endopterygota</taxon>
        <taxon>Lepidoptera</taxon>
        <taxon>Glossata</taxon>
        <taxon>Ditrysia</taxon>
        <taxon>Yponomeutoidea</taxon>
        <taxon>Plutellidae</taxon>
        <taxon>Plutella</taxon>
    </lineage>
</organism>
<dbReference type="GO" id="GO:0005615">
    <property type="term" value="C:extracellular space"/>
    <property type="evidence" value="ECO:0007669"/>
    <property type="project" value="TreeGrafter"/>
</dbReference>
<keyword evidence="1 3" id="KW-0193">Cuticle</keyword>
<dbReference type="Pfam" id="PF00379">
    <property type="entry name" value="Chitin_bind_4"/>
    <property type="match status" value="1"/>
</dbReference>
<dbReference type="Proteomes" id="UP000653454">
    <property type="component" value="Unassembled WGS sequence"/>
</dbReference>
<dbReference type="EMBL" id="CAJHNJ030000016">
    <property type="protein sequence ID" value="CAG9114427.1"/>
    <property type="molecule type" value="Genomic_DNA"/>
</dbReference>
<dbReference type="InterPro" id="IPR031311">
    <property type="entry name" value="CHIT_BIND_RR_consensus"/>
</dbReference>
<sequence>MNTYFVVSCLLAVAAHVTANPIGHYPIAYAPVAAAVGSISNPSYGYNYEVNDPSTGDNKAQWETRDGDVVKGAYSLVEPDGSIRLVEYTADPLRGFNAVVKRIGANIHSVGPAVVEHVAPIVQAPIVEHIAPIHAPIVEHIAPIHYPAPIVAEPIIAPAPILTHAIEPLWLPSPSPYVNIQGSTYGKHGNLLRHWNAGPISLDGKTLTIRTKHH</sequence>
<evidence type="ECO:0000256" key="1">
    <source>
        <dbReference type="ARBA" id="ARBA00022460"/>
    </source>
</evidence>
<evidence type="ECO:0000313" key="6">
    <source>
        <dbReference type="Proteomes" id="UP000653454"/>
    </source>
</evidence>
<dbReference type="GO" id="GO:0042302">
    <property type="term" value="F:structural constituent of cuticle"/>
    <property type="evidence" value="ECO:0007669"/>
    <property type="project" value="UniProtKB-UniRule"/>
</dbReference>
<dbReference type="InterPro" id="IPR051217">
    <property type="entry name" value="Insect_Cuticle_Struc_Prot"/>
</dbReference>
<proteinExistence type="predicted"/>
<keyword evidence="6" id="KW-1185">Reference proteome</keyword>
<dbReference type="PRINTS" id="PR00947">
    <property type="entry name" value="CUTICLE"/>
</dbReference>
<evidence type="ECO:0000256" key="2">
    <source>
        <dbReference type="ARBA" id="ARBA00022729"/>
    </source>
</evidence>
<accession>A0A8S4EFP9</accession>
<evidence type="ECO:0000256" key="4">
    <source>
        <dbReference type="SAM" id="SignalP"/>
    </source>
</evidence>
<dbReference type="PROSITE" id="PS51155">
    <property type="entry name" value="CHIT_BIND_RR_2"/>
    <property type="match status" value="1"/>
</dbReference>
<feature type="chain" id="PRO_5035778792" evidence="4">
    <location>
        <begin position="20"/>
        <end position="214"/>
    </location>
</feature>
<dbReference type="PANTHER" id="PTHR12236">
    <property type="entry name" value="STRUCTURAL CONTITUENT OF CUTICLE"/>
    <property type="match status" value="1"/>
</dbReference>
<dbReference type="GO" id="GO:0031012">
    <property type="term" value="C:extracellular matrix"/>
    <property type="evidence" value="ECO:0007669"/>
    <property type="project" value="TreeGrafter"/>
</dbReference>
<name>A0A8S4EFP9_PLUXY</name>
<evidence type="ECO:0000256" key="3">
    <source>
        <dbReference type="PROSITE-ProRule" id="PRU00497"/>
    </source>
</evidence>
<dbReference type="InterPro" id="IPR000618">
    <property type="entry name" value="Insect_cuticle"/>
</dbReference>
<comment type="caution">
    <text evidence="5">The sequence shown here is derived from an EMBL/GenBank/DDBJ whole genome shotgun (WGS) entry which is preliminary data.</text>
</comment>
<dbReference type="PANTHER" id="PTHR12236:SF95">
    <property type="entry name" value="CUTICULAR PROTEIN 76BD, ISOFORM C-RELATED"/>
    <property type="match status" value="1"/>
</dbReference>
<evidence type="ECO:0000313" key="5">
    <source>
        <dbReference type="EMBL" id="CAG9114427.1"/>
    </source>
</evidence>
<feature type="signal peptide" evidence="4">
    <location>
        <begin position="1"/>
        <end position="19"/>
    </location>
</feature>